<organism evidence="2 3">
    <name type="scientific">Streptomyces similanensis</name>
    <dbReference type="NCBI Taxonomy" id="1274988"/>
    <lineage>
        <taxon>Bacteria</taxon>
        <taxon>Bacillati</taxon>
        <taxon>Actinomycetota</taxon>
        <taxon>Actinomycetes</taxon>
        <taxon>Kitasatosporales</taxon>
        <taxon>Streptomycetaceae</taxon>
        <taxon>Streptomyces</taxon>
    </lineage>
</organism>
<comment type="caution">
    <text evidence="2">The sequence shown here is derived from an EMBL/GenBank/DDBJ whole genome shotgun (WGS) entry which is preliminary data.</text>
</comment>
<sequence length="102" mass="11021">MTRFLVRGVEGRNRERSQRAGTDHKGLKAQGPKLMVPRAEKQGPGTKDSQRKNGRPAAAATTRSVPVGTIRDQGPKDRARPGLGPGSVPPTFPQVRGFLPRD</sequence>
<feature type="region of interest" description="Disordered" evidence="1">
    <location>
        <begin position="1"/>
        <end position="102"/>
    </location>
</feature>
<dbReference type="Proteomes" id="UP001500124">
    <property type="component" value="Unassembled WGS sequence"/>
</dbReference>
<name>A0ABP9JTD4_9ACTN</name>
<feature type="compositionally biased region" description="Basic and acidic residues" evidence="1">
    <location>
        <begin position="9"/>
        <end position="26"/>
    </location>
</feature>
<gene>
    <name evidence="2" type="ORF">GCM10023336_02060</name>
</gene>
<reference evidence="3" key="1">
    <citation type="journal article" date="2019" name="Int. J. Syst. Evol. Microbiol.">
        <title>The Global Catalogue of Microorganisms (GCM) 10K type strain sequencing project: providing services to taxonomists for standard genome sequencing and annotation.</title>
        <authorList>
            <consortium name="The Broad Institute Genomics Platform"/>
            <consortium name="The Broad Institute Genome Sequencing Center for Infectious Disease"/>
            <person name="Wu L."/>
            <person name="Ma J."/>
        </authorList>
    </citation>
    <scope>NUCLEOTIDE SEQUENCE [LARGE SCALE GENOMIC DNA]</scope>
    <source>
        <strain evidence="3">JCM 18410</strain>
    </source>
</reference>
<protein>
    <submittedName>
        <fullName evidence="2">Uncharacterized protein</fullName>
    </submittedName>
</protein>
<keyword evidence="3" id="KW-1185">Reference proteome</keyword>
<evidence type="ECO:0000256" key="1">
    <source>
        <dbReference type="SAM" id="MobiDB-lite"/>
    </source>
</evidence>
<evidence type="ECO:0000313" key="2">
    <source>
        <dbReference type="EMBL" id="GAA5041703.1"/>
    </source>
</evidence>
<accession>A0ABP9JTD4</accession>
<dbReference type="EMBL" id="BAABKC010000002">
    <property type="protein sequence ID" value="GAA5041703.1"/>
    <property type="molecule type" value="Genomic_DNA"/>
</dbReference>
<evidence type="ECO:0000313" key="3">
    <source>
        <dbReference type="Proteomes" id="UP001500124"/>
    </source>
</evidence>
<proteinExistence type="predicted"/>